<feature type="active site" description="Proton donor" evidence="5">
    <location>
        <position position="200"/>
    </location>
</feature>
<dbReference type="InterPro" id="IPR017853">
    <property type="entry name" value="GH"/>
</dbReference>
<dbReference type="Proteomes" id="UP000594637">
    <property type="component" value="Chromosome"/>
</dbReference>
<dbReference type="GO" id="GO:0004563">
    <property type="term" value="F:beta-N-acetylhexosaminidase activity"/>
    <property type="evidence" value="ECO:0007669"/>
    <property type="project" value="UniProtKB-EC"/>
</dbReference>
<organism evidence="7 8">
    <name type="scientific">Actinomyces respiraculi</name>
    <dbReference type="NCBI Taxonomy" id="2744574"/>
    <lineage>
        <taxon>Bacteria</taxon>
        <taxon>Bacillati</taxon>
        <taxon>Actinomycetota</taxon>
        <taxon>Actinomycetes</taxon>
        <taxon>Actinomycetales</taxon>
        <taxon>Actinomycetaceae</taxon>
        <taxon>Actinomyces</taxon>
    </lineage>
</organism>
<evidence type="ECO:0000256" key="5">
    <source>
        <dbReference type="PIRSR" id="PIRSR625705-1"/>
    </source>
</evidence>
<evidence type="ECO:0000256" key="4">
    <source>
        <dbReference type="ARBA" id="ARBA00022801"/>
    </source>
</evidence>
<evidence type="ECO:0000259" key="6">
    <source>
        <dbReference type="Pfam" id="PF00728"/>
    </source>
</evidence>
<accession>A0A7T0LKJ5</accession>
<dbReference type="InterPro" id="IPR015883">
    <property type="entry name" value="Glyco_hydro_20_cat"/>
</dbReference>
<reference evidence="7 8" key="1">
    <citation type="submission" date="2020-11" db="EMBL/GenBank/DDBJ databases">
        <title>Actinomyces sp. ZJ750.</title>
        <authorList>
            <person name="Zhou J."/>
        </authorList>
    </citation>
    <scope>NUCLEOTIDE SEQUENCE [LARGE SCALE GENOMIC DNA]</scope>
    <source>
        <strain evidence="7 8">ZJ750</strain>
    </source>
</reference>
<dbReference type="Gene3D" id="3.20.20.80">
    <property type="entry name" value="Glycosidases"/>
    <property type="match status" value="1"/>
</dbReference>
<dbReference type="RefSeq" id="WP_166858131.1">
    <property type="nucleotide sequence ID" value="NZ_CP063989.1"/>
</dbReference>
<dbReference type="InterPro" id="IPR025705">
    <property type="entry name" value="Beta_hexosaminidase_sua/sub"/>
</dbReference>
<dbReference type="GO" id="GO:0005975">
    <property type="term" value="P:carbohydrate metabolic process"/>
    <property type="evidence" value="ECO:0007669"/>
    <property type="project" value="InterPro"/>
</dbReference>
<evidence type="ECO:0000313" key="8">
    <source>
        <dbReference type="Proteomes" id="UP000594637"/>
    </source>
</evidence>
<comment type="similarity">
    <text evidence="2">Belongs to the glycosyl hydrolase 20 family.</text>
</comment>
<protein>
    <recommendedName>
        <fullName evidence="3">beta-N-acetylhexosaminidase</fullName>
        <ecNumber evidence="3">3.2.1.52</ecNumber>
    </recommendedName>
</protein>
<dbReference type="Pfam" id="PF00728">
    <property type="entry name" value="Glyco_hydro_20"/>
    <property type="match status" value="1"/>
</dbReference>
<dbReference type="PANTHER" id="PTHR22600">
    <property type="entry name" value="BETA-HEXOSAMINIDASE"/>
    <property type="match status" value="1"/>
</dbReference>
<comment type="catalytic activity">
    <reaction evidence="1">
        <text>Hydrolysis of terminal non-reducing N-acetyl-D-hexosamine residues in N-acetyl-beta-D-hexosaminides.</text>
        <dbReference type="EC" id="3.2.1.52"/>
    </reaction>
</comment>
<dbReference type="KEGG" id="arep:ID810_11945"/>
<feature type="domain" description="Glycoside hydrolase family 20 catalytic" evidence="6">
    <location>
        <begin position="17"/>
        <end position="356"/>
    </location>
</feature>
<evidence type="ECO:0000256" key="3">
    <source>
        <dbReference type="ARBA" id="ARBA00012663"/>
    </source>
</evidence>
<proteinExistence type="inferred from homology"/>
<keyword evidence="4 7" id="KW-0378">Hydrolase</keyword>
<name>A0A7T0LKJ5_9ACTO</name>
<evidence type="ECO:0000256" key="2">
    <source>
        <dbReference type="ARBA" id="ARBA00006285"/>
    </source>
</evidence>
<dbReference type="EC" id="3.2.1.52" evidence="3"/>
<gene>
    <name evidence="7" type="ORF">ID810_11945</name>
</gene>
<dbReference type="AlphaFoldDB" id="A0A7T0LKJ5"/>
<dbReference type="EMBL" id="CP063989">
    <property type="protein sequence ID" value="QPL05385.1"/>
    <property type="molecule type" value="Genomic_DNA"/>
</dbReference>
<evidence type="ECO:0000256" key="1">
    <source>
        <dbReference type="ARBA" id="ARBA00001231"/>
    </source>
</evidence>
<sequence length="391" mass="44005">MVTPPLIPTGSTPARHRWRGLHLDSARTFWPPDVVLELLDVMARYRLNRLHWHLTDDAGWRFAVPDYPLLLTVAAQLPRERFSWYTNVNHDKRRAALDAAPDSSTRGWYRDEDIRRIVAHAKDVGIEIMPEVDLPGHMAAAIRAYPELGDPSLVGVEPDTWPHRNDLLWPGERSEAFLRAVLDHVATLFSFEYVHVGGDECNHSAWRADEALMRTVDGDPLALHRHFMQFARTHLRGLGRRTAVWDEAVDSGLAGDELVFAWRDEQRVLAAAHSGNPWVFAEASYLYLNHLSGPEEDEPAGMREIITARDVLEAPVPDSAVGVQAACWTEFITDRAGLHYHLFPRLLAVAELAWNGPSTSWHTFAPALAHEMKVLHELGIGGRSISMDAYG</sequence>
<dbReference type="PANTHER" id="PTHR22600:SF57">
    <property type="entry name" value="BETA-N-ACETYLHEXOSAMINIDASE"/>
    <property type="match status" value="1"/>
</dbReference>
<evidence type="ECO:0000313" key="7">
    <source>
        <dbReference type="EMBL" id="QPL05385.1"/>
    </source>
</evidence>
<dbReference type="GO" id="GO:0016020">
    <property type="term" value="C:membrane"/>
    <property type="evidence" value="ECO:0007669"/>
    <property type="project" value="TreeGrafter"/>
</dbReference>
<keyword evidence="8" id="KW-1185">Reference proteome</keyword>
<dbReference type="SUPFAM" id="SSF51445">
    <property type="entry name" value="(Trans)glycosidases"/>
    <property type="match status" value="1"/>
</dbReference>
<dbReference type="GO" id="GO:0030203">
    <property type="term" value="P:glycosaminoglycan metabolic process"/>
    <property type="evidence" value="ECO:0007669"/>
    <property type="project" value="TreeGrafter"/>
</dbReference>
<dbReference type="PRINTS" id="PR00738">
    <property type="entry name" value="GLHYDRLASE20"/>
</dbReference>